<dbReference type="InterPro" id="IPR035901">
    <property type="entry name" value="GIY-YIG_endonuc_sf"/>
</dbReference>
<dbReference type="PANTHER" id="PTHR30231:SF41">
    <property type="entry name" value="DNA POLYMERASE III SUBUNIT EPSILON"/>
    <property type="match status" value="1"/>
</dbReference>
<dbReference type="GO" id="GO:0003677">
    <property type="term" value="F:DNA binding"/>
    <property type="evidence" value="ECO:0007669"/>
    <property type="project" value="InterPro"/>
</dbReference>
<dbReference type="FunFam" id="3.30.420.10:FF:000045">
    <property type="entry name" value="3'-5' exonuclease DinG"/>
    <property type="match status" value="1"/>
</dbReference>
<dbReference type="SUPFAM" id="SSF53098">
    <property type="entry name" value="Ribonuclease H-like"/>
    <property type="match status" value="1"/>
</dbReference>
<dbReference type="SMART" id="SM00479">
    <property type="entry name" value="EXOIII"/>
    <property type="match status" value="1"/>
</dbReference>
<dbReference type="PANTHER" id="PTHR30231">
    <property type="entry name" value="DNA POLYMERASE III SUBUNIT EPSILON"/>
    <property type="match status" value="1"/>
</dbReference>
<comment type="function">
    <text evidence="1">DNA polymerase III is a complex, multichain enzyme responsible for most of the replicative synthesis in bacteria. The epsilon subunit contain the editing function and is a proofreading 3'-5' exonuclease.</text>
</comment>
<dbReference type="InterPro" id="IPR006054">
    <property type="entry name" value="DnaQ"/>
</dbReference>
<keyword evidence="4" id="KW-0378">Hydrolase</keyword>
<keyword evidence="4" id="KW-0269">Exonuclease</keyword>
<dbReference type="Pfam" id="PF00929">
    <property type="entry name" value="RNase_T"/>
    <property type="match status" value="1"/>
</dbReference>
<evidence type="ECO:0000256" key="1">
    <source>
        <dbReference type="ARBA" id="ARBA00025483"/>
    </source>
</evidence>
<reference evidence="4" key="1">
    <citation type="submission" date="2023-05" db="EMBL/GenBank/DDBJ databases">
        <authorList>
            <person name="Zhang X."/>
        </authorList>
    </citation>
    <scope>NUCLEOTIDE SEQUENCE</scope>
    <source>
        <strain evidence="4">YF14B1</strain>
    </source>
</reference>
<dbReference type="AlphaFoldDB" id="A0AAE3QRB0"/>
<dbReference type="Gene3D" id="3.30.420.10">
    <property type="entry name" value="Ribonuclease H-like superfamily/Ribonuclease H"/>
    <property type="match status" value="1"/>
</dbReference>
<comment type="caution">
    <text evidence="4">The sequence shown here is derived from an EMBL/GenBank/DDBJ whole genome shotgun (WGS) entry which is preliminary data.</text>
</comment>
<dbReference type="InterPro" id="IPR036397">
    <property type="entry name" value="RNaseH_sf"/>
</dbReference>
<dbReference type="CDD" id="cd06127">
    <property type="entry name" value="DEDDh"/>
    <property type="match status" value="1"/>
</dbReference>
<dbReference type="SUPFAM" id="SSF82771">
    <property type="entry name" value="GIY-YIG endonuclease"/>
    <property type="match status" value="1"/>
</dbReference>
<dbReference type="InterPro" id="IPR012337">
    <property type="entry name" value="RNaseH-like_sf"/>
</dbReference>
<protein>
    <submittedName>
        <fullName evidence="4">Exonuclease domain-containing protein</fullName>
    </submittedName>
</protein>
<comment type="subunit">
    <text evidence="2">DNA polymerase III contains a core (composed of alpha, epsilon and theta chains) that associates with a tau subunit. This core dimerizes to form the POLIII' complex. PolIII' associates with the gamma complex (composed of gamma, delta, delta', psi and chi chains) and with the beta chain to form the complete DNA polymerase III complex.</text>
</comment>
<evidence type="ECO:0000313" key="5">
    <source>
        <dbReference type="Proteomes" id="UP001241110"/>
    </source>
</evidence>
<gene>
    <name evidence="4" type="ORF">QNI16_16350</name>
</gene>
<accession>A0AAE3QRB0</accession>
<dbReference type="GO" id="GO:0006289">
    <property type="term" value="P:nucleotide-excision repair"/>
    <property type="evidence" value="ECO:0007669"/>
    <property type="project" value="InterPro"/>
</dbReference>
<evidence type="ECO:0000256" key="2">
    <source>
        <dbReference type="ARBA" id="ARBA00026073"/>
    </source>
</evidence>
<dbReference type="GO" id="GO:0045004">
    <property type="term" value="P:DNA replication proofreading"/>
    <property type="evidence" value="ECO:0007669"/>
    <property type="project" value="TreeGrafter"/>
</dbReference>
<feature type="domain" description="GIY-YIG" evidence="3">
    <location>
        <begin position="205"/>
        <end position="283"/>
    </location>
</feature>
<dbReference type="EMBL" id="JASJOS010000006">
    <property type="protein sequence ID" value="MDJ1482075.1"/>
    <property type="molecule type" value="Genomic_DNA"/>
</dbReference>
<dbReference type="SMART" id="SM00465">
    <property type="entry name" value="GIYc"/>
    <property type="match status" value="1"/>
</dbReference>
<evidence type="ECO:0000313" key="4">
    <source>
        <dbReference type="EMBL" id="MDJ1482075.1"/>
    </source>
</evidence>
<sequence>MHHILYAIVDIETTGGQPDRDRITEIAIVLHNGKEVVERYETLINPGRSIPYEITQLTGISNEMVRDAPPFYEVARKIVELTEGAIFVAHNVRFDYSFIKSAFKDLGYNYQRKTLCTVRMSRKSFPGLPSYSLGKLCHSLGVTIENRHRAMGDAEATAEVFGMIMNQHQITATTSADVEDWLALEVKSQTLPPRITREQVLALPEDTGVYYFHDEHGKVMYVGKSINIRKRIIQHFQIDYKSRKSIEFKNNIASITYELTGSELVALLYESDEIKKIKPRFNTQQKRSRAVPFYGVYEEADKNGYINLYVERLSSDKEPLTMLDNWEDARNFLYNRVQKYGLCLQKCDLHKTGGPCFNYHIHQCKGACVGIEPVDEYNNRARAAIESFSFQNESFFIVGRGRHEDEKSVVCIEKGRYIGFGYLDTSIEEATHENLRASIRKYPHNQDIQRILCGYVRNNRYDKVIPYQSLSMKTVENDPDYSNM</sequence>
<name>A0AAE3QRB0_9BACT</name>
<dbReference type="InterPro" id="IPR047296">
    <property type="entry name" value="GIY-YIG_UvrC_Cho"/>
</dbReference>
<dbReference type="Proteomes" id="UP001241110">
    <property type="component" value="Unassembled WGS sequence"/>
</dbReference>
<dbReference type="GO" id="GO:0003887">
    <property type="term" value="F:DNA-directed DNA polymerase activity"/>
    <property type="evidence" value="ECO:0007669"/>
    <property type="project" value="InterPro"/>
</dbReference>
<dbReference type="NCBIfam" id="TIGR00573">
    <property type="entry name" value="dnaq"/>
    <property type="match status" value="1"/>
</dbReference>
<dbReference type="InterPro" id="IPR000305">
    <property type="entry name" value="GIY-YIG_endonuc"/>
</dbReference>
<organism evidence="4 5">
    <name type="scientific">Xanthocytophaga flava</name>
    <dbReference type="NCBI Taxonomy" id="3048013"/>
    <lineage>
        <taxon>Bacteria</taxon>
        <taxon>Pseudomonadati</taxon>
        <taxon>Bacteroidota</taxon>
        <taxon>Cytophagia</taxon>
        <taxon>Cytophagales</taxon>
        <taxon>Rhodocytophagaceae</taxon>
        <taxon>Xanthocytophaga</taxon>
    </lineage>
</organism>
<dbReference type="Pfam" id="PF01541">
    <property type="entry name" value="GIY-YIG"/>
    <property type="match status" value="1"/>
</dbReference>
<proteinExistence type="predicted"/>
<keyword evidence="4" id="KW-0540">Nuclease</keyword>
<dbReference type="CDD" id="cd10434">
    <property type="entry name" value="GIY-YIG_UvrC_Cho"/>
    <property type="match status" value="1"/>
</dbReference>
<dbReference type="InterPro" id="IPR013520">
    <property type="entry name" value="Ribonucl_H"/>
</dbReference>
<dbReference type="Gene3D" id="3.40.1440.10">
    <property type="entry name" value="GIY-YIG endonuclease"/>
    <property type="match status" value="1"/>
</dbReference>
<dbReference type="PROSITE" id="PS50164">
    <property type="entry name" value="GIY_YIG"/>
    <property type="match status" value="1"/>
</dbReference>
<dbReference type="RefSeq" id="WP_313980776.1">
    <property type="nucleotide sequence ID" value="NZ_JASJOS010000006.1"/>
</dbReference>
<evidence type="ECO:0000259" key="3">
    <source>
        <dbReference type="PROSITE" id="PS50164"/>
    </source>
</evidence>
<dbReference type="GO" id="GO:0005829">
    <property type="term" value="C:cytosol"/>
    <property type="evidence" value="ECO:0007669"/>
    <property type="project" value="TreeGrafter"/>
</dbReference>
<dbReference type="GO" id="GO:0008408">
    <property type="term" value="F:3'-5' exonuclease activity"/>
    <property type="evidence" value="ECO:0007669"/>
    <property type="project" value="TreeGrafter"/>
</dbReference>